<feature type="region of interest" description="Disordered" evidence="1">
    <location>
        <begin position="1"/>
        <end position="20"/>
    </location>
</feature>
<organism evidence="2 3">
    <name type="scientific">Serratia plymuthica</name>
    <dbReference type="NCBI Taxonomy" id="82996"/>
    <lineage>
        <taxon>Bacteria</taxon>
        <taxon>Pseudomonadati</taxon>
        <taxon>Pseudomonadota</taxon>
        <taxon>Gammaproteobacteria</taxon>
        <taxon>Enterobacterales</taxon>
        <taxon>Yersiniaceae</taxon>
        <taxon>Serratia</taxon>
    </lineage>
</organism>
<dbReference type="Proteomes" id="UP000248897">
    <property type="component" value="Chromosome 1"/>
</dbReference>
<accession>A0A2X4V2X0</accession>
<proteinExistence type="predicted"/>
<dbReference type="AlphaFoldDB" id="A0A2X4V2X0"/>
<keyword evidence="2" id="KW-0238">DNA-binding</keyword>
<feature type="compositionally biased region" description="Polar residues" evidence="1">
    <location>
        <begin position="1"/>
        <end position="14"/>
    </location>
</feature>
<sequence>MTLPTRSTKVQSNEADLGIAGRPETLPTSVAFTKIGEIPLVLIAPALPCAVRSQAFAEKPDWATIPFILRSTARRENASNCGSAANASPTR</sequence>
<evidence type="ECO:0000313" key="3">
    <source>
        <dbReference type="Proteomes" id="UP000248897"/>
    </source>
</evidence>
<dbReference type="GO" id="GO:0003677">
    <property type="term" value="F:DNA binding"/>
    <property type="evidence" value="ECO:0007669"/>
    <property type="project" value="UniProtKB-KW"/>
</dbReference>
<name>A0A2X4V2X0_SERPL</name>
<evidence type="ECO:0000313" key="2">
    <source>
        <dbReference type="EMBL" id="SQI46467.1"/>
    </source>
</evidence>
<reference evidence="2 3" key="1">
    <citation type="submission" date="2018-06" db="EMBL/GenBank/DDBJ databases">
        <authorList>
            <consortium name="Pathogen Informatics"/>
            <person name="Doyle S."/>
        </authorList>
    </citation>
    <scope>NUCLEOTIDE SEQUENCE [LARGE SCALE GENOMIC DNA]</scope>
    <source>
        <strain evidence="2 3">NCTC12961</strain>
    </source>
</reference>
<protein>
    <submittedName>
        <fullName evidence="2">DNA-binding transcriptional regulator IlvY</fullName>
    </submittedName>
</protein>
<evidence type="ECO:0000256" key="1">
    <source>
        <dbReference type="SAM" id="MobiDB-lite"/>
    </source>
</evidence>
<dbReference type="EMBL" id="LS483469">
    <property type="protein sequence ID" value="SQI46467.1"/>
    <property type="molecule type" value="Genomic_DNA"/>
</dbReference>
<gene>
    <name evidence="2" type="ORF">NCTC12961_05773</name>
</gene>